<gene>
    <name evidence="8" type="ORF">BJX63DRAFT_428712</name>
</gene>
<feature type="transmembrane region" description="Helical" evidence="6">
    <location>
        <begin position="103"/>
        <end position="127"/>
    </location>
</feature>
<feature type="transmembrane region" description="Helical" evidence="6">
    <location>
        <begin position="64"/>
        <end position="91"/>
    </location>
</feature>
<evidence type="ECO:0000256" key="1">
    <source>
        <dbReference type="ARBA" id="ARBA00004141"/>
    </source>
</evidence>
<name>A0ABR4HVU8_9EURO</name>
<feature type="transmembrane region" description="Helical" evidence="6">
    <location>
        <begin position="184"/>
        <end position="204"/>
    </location>
</feature>
<reference evidence="8 9" key="1">
    <citation type="submission" date="2024-07" db="EMBL/GenBank/DDBJ databases">
        <title>Section-level genome sequencing and comparative genomics of Aspergillus sections Usti and Cavernicolus.</title>
        <authorList>
            <consortium name="Lawrence Berkeley National Laboratory"/>
            <person name="Nybo J.L."/>
            <person name="Vesth T.C."/>
            <person name="Theobald S."/>
            <person name="Frisvad J.C."/>
            <person name="Larsen T.O."/>
            <person name="Kjaerboelling I."/>
            <person name="Rothschild-Mancinelli K."/>
            <person name="Lyhne E.K."/>
            <person name="Kogle M.E."/>
            <person name="Barry K."/>
            <person name="Clum A."/>
            <person name="Na H."/>
            <person name="Ledsgaard L."/>
            <person name="Lin J."/>
            <person name="Lipzen A."/>
            <person name="Kuo A."/>
            <person name="Riley R."/>
            <person name="Mondo S."/>
            <person name="Labutti K."/>
            <person name="Haridas S."/>
            <person name="Pangalinan J."/>
            <person name="Salamov A.A."/>
            <person name="Simmons B.A."/>
            <person name="Magnuson J.K."/>
            <person name="Chen J."/>
            <person name="Drula E."/>
            <person name="Henrissat B."/>
            <person name="Wiebenga A."/>
            <person name="Lubbers R.J."/>
            <person name="Gomes A.C."/>
            <person name="Makela M.R."/>
            <person name="Stajich J."/>
            <person name="Grigoriev I.V."/>
            <person name="Mortensen U.H."/>
            <person name="De Vries R.P."/>
            <person name="Baker S.E."/>
            <person name="Andersen M.R."/>
        </authorList>
    </citation>
    <scope>NUCLEOTIDE SEQUENCE [LARGE SCALE GENOMIC DNA]</scope>
    <source>
        <strain evidence="8 9">CBS 588.65</strain>
    </source>
</reference>
<comment type="subcellular location">
    <subcellularLocation>
        <location evidence="1">Membrane</location>
        <topology evidence="1">Multi-pass membrane protein</topology>
    </subcellularLocation>
</comment>
<evidence type="ECO:0000256" key="5">
    <source>
        <dbReference type="ARBA" id="ARBA00038359"/>
    </source>
</evidence>
<dbReference type="Pfam" id="PF20684">
    <property type="entry name" value="Fung_rhodopsin"/>
    <property type="match status" value="1"/>
</dbReference>
<dbReference type="EMBL" id="JBFXLT010000010">
    <property type="protein sequence ID" value="KAL2819497.1"/>
    <property type="molecule type" value="Genomic_DNA"/>
</dbReference>
<comment type="similarity">
    <text evidence="5">Belongs to the SAT4 family.</text>
</comment>
<feature type="transmembrane region" description="Helical" evidence="6">
    <location>
        <begin position="147"/>
        <end position="172"/>
    </location>
</feature>
<protein>
    <recommendedName>
        <fullName evidence="7">Rhodopsin domain-containing protein</fullName>
    </recommendedName>
</protein>
<keyword evidence="9" id="KW-1185">Reference proteome</keyword>
<keyword evidence="2 6" id="KW-0812">Transmembrane</keyword>
<dbReference type="Proteomes" id="UP001610334">
    <property type="component" value="Unassembled WGS sequence"/>
</dbReference>
<evidence type="ECO:0000256" key="2">
    <source>
        <dbReference type="ARBA" id="ARBA00022692"/>
    </source>
</evidence>
<keyword evidence="4 6" id="KW-0472">Membrane</keyword>
<comment type="caution">
    <text evidence="8">The sequence shown here is derived from an EMBL/GenBank/DDBJ whole genome shotgun (WGS) entry which is preliminary data.</text>
</comment>
<organism evidence="8 9">
    <name type="scientific">Aspergillus granulosus</name>
    <dbReference type="NCBI Taxonomy" id="176169"/>
    <lineage>
        <taxon>Eukaryota</taxon>
        <taxon>Fungi</taxon>
        <taxon>Dikarya</taxon>
        <taxon>Ascomycota</taxon>
        <taxon>Pezizomycotina</taxon>
        <taxon>Eurotiomycetes</taxon>
        <taxon>Eurotiomycetidae</taxon>
        <taxon>Eurotiales</taxon>
        <taxon>Aspergillaceae</taxon>
        <taxon>Aspergillus</taxon>
        <taxon>Aspergillus subgen. Nidulantes</taxon>
    </lineage>
</organism>
<dbReference type="InterPro" id="IPR052337">
    <property type="entry name" value="SAT4-like"/>
</dbReference>
<dbReference type="InterPro" id="IPR049326">
    <property type="entry name" value="Rhodopsin_dom_fungi"/>
</dbReference>
<evidence type="ECO:0000313" key="8">
    <source>
        <dbReference type="EMBL" id="KAL2819497.1"/>
    </source>
</evidence>
<sequence length="353" mass="39703">MAISVSLRAYARLKKHQVGIDDYLLALGAVGTTLCCGALFPIFLNDVWGRHEWDIPASSIGPRYFKYSLAAGCLYNISAMFIKISILTFYFRMFSPSLRARALIWAGIVVICVMYMGLTISLLAWMVPHWDDLSPANSRSLRTSARIIDFTLGVFSVVSDFYVLAIPIAIVFRLHIATNRKIGVACIFLVGFVSLGCSIAGTIFRYHALVFDVEDIRWLSIRFQALSVTELNIGIFCACVPIFFVVLKTWILRIESGFVYLKQRLISRGDSKKSLGVGGLGVCPHHSDHHHQQHRRVALDIPRGTLTRLKSIFGKPGNNGNEEMEEAKTTIQVSQYFEVESIDYDYHAQLRRP</sequence>
<evidence type="ECO:0000256" key="6">
    <source>
        <dbReference type="SAM" id="Phobius"/>
    </source>
</evidence>
<proteinExistence type="inferred from homology"/>
<evidence type="ECO:0000259" key="7">
    <source>
        <dbReference type="Pfam" id="PF20684"/>
    </source>
</evidence>
<evidence type="ECO:0000313" key="9">
    <source>
        <dbReference type="Proteomes" id="UP001610334"/>
    </source>
</evidence>
<feature type="domain" description="Rhodopsin" evidence="7">
    <location>
        <begin position="7"/>
        <end position="247"/>
    </location>
</feature>
<evidence type="ECO:0000256" key="3">
    <source>
        <dbReference type="ARBA" id="ARBA00022989"/>
    </source>
</evidence>
<dbReference type="PANTHER" id="PTHR33048">
    <property type="entry name" value="PTH11-LIKE INTEGRAL MEMBRANE PROTEIN (AFU_ORTHOLOGUE AFUA_5G11245)"/>
    <property type="match status" value="1"/>
</dbReference>
<feature type="transmembrane region" description="Helical" evidence="6">
    <location>
        <begin position="23"/>
        <end position="44"/>
    </location>
</feature>
<evidence type="ECO:0000256" key="4">
    <source>
        <dbReference type="ARBA" id="ARBA00023136"/>
    </source>
</evidence>
<feature type="transmembrane region" description="Helical" evidence="6">
    <location>
        <begin position="224"/>
        <end position="247"/>
    </location>
</feature>
<dbReference type="PANTHER" id="PTHR33048:SF158">
    <property type="entry name" value="MEMBRANE PROTEIN PTH11-LIKE, PUTATIVE-RELATED"/>
    <property type="match status" value="1"/>
</dbReference>
<keyword evidence="3 6" id="KW-1133">Transmembrane helix</keyword>
<accession>A0ABR4HVU8</accession>